<organism evidence="1">
    <name type="scientific">Candidatus Paraimprobicoccus trichonymphae</name>
    <dbReference type="NCBI Taxonomy" id="3033793"/>
    <lineage>
        <taxon>Bacteria</taxon>
        <taxon>Bacillati</taxon>
        <taxon>Bacillota</taxon>
        <taxon>Clostridia</taxon>
        <taxon>Candidatus Paraimprobicoccus</taxon>
    </lineage>
</organism>
<reference evidence="1" key="1">
    <citation type="journal article" date="2023" name="ISME J.">
        <title>Emergence of putative energy parasites within Clostridia revealed by genome analysis of a novel endosymbiotic clade.</title>
        <authorList>
            <person name="Takahashi K."/>
            <person name="Kuwahara H."/>
            <person name="Horikawa Y."/>
            <person name="Izawa K."/>
            <person name="Kato D."/>
            <person name="Inagaki T."/>
            <person name="Yuki M."/>
            <person name="Ohkuma M."/>
            <person name="Hongoh Y."/>
        </authorList>
    </citation>
    <scope>NUCLEOTIDE SEQUENCE</scope>
    <source>
        <strain evidence="1">RsTa-C01</strain>
    </source>
</reference>
<accession>A0AA48L1G7</accession>
<dbReference type="EMBL" id="AP027925">
    <property type="protein sequence ID" value="BED92760.1"/>
    <property type="molecule type" value="Genomic_DNA"/>
</dbReference>
<protein>
    <submittedName>
        <fullName evidence="1">Phage tail protein</fullName>
    </submittedName>
</protein>
<gene>
    <name evidence="1" type="ORF">RsTaC01_0632</name>
</gene>
<sequence>MMIEKLMSFLQNYDKLRPSKRASAMDYVQQGCNFIVTFNLMYKYGFKEVSGIEVRKKYGTISEGGVNDHAILVGEAEGSELSLEFKRGMLIRDYSSSGINAASALAAALINNNLLRRTALVSLNSITPQTALENGPSFGEIEVYNRQVELVARYTFWSVGVTSWKLDELSAESANPLIEEFTIAHNGITREPISIPESLKLNNY</sequence>
<dbReference type="Pfam" id="PF06841">
    <property type="entry name" value="Phage_T4_gp19"/>
    <property type="match status" value="1"/>
</dbReference>
<dbReference type="Proteomes" id="UP001335720">
    <property type="component" value="Chromosome"/>
</dbReference>
<dbReference type="InterPro" id="IPR010667">
    <property type="entry name" value="Phage_T4_Gp19"/>
</dbReference>
<dbReference type="AlphaFoldDB" id="A0AA48L1G7"/>
<proteinExistence type="predicted"/>
<name>A0AA48L1G7_9FIRM</name>
<dbReference type="KEGG" id="ptrh:RsTaC01_0632"/>
<dbReference type="GO" id="GO:0005198">
    <property type="term" value="F:structural molecule activity"/>
    <property type="evidence" value="ECO:0007669"/>
    <property type="project" value="InterPro"/>
</dbReference>
<evidence type="ECO:0000313" key="1">
    <source>
        <dbReference type="EMBL" id="BED92760.1"/>
    </source>
</evidence>